<dbReference type="InParanoid" id="J4HWS3"/>
<dbReference type="HOGENOM" id="CLU_1240168_0_0_1"/>
<dbReference type="Proteomes" id="UP000006352">
    <property type="component" value="Unassembled WGS sequence"/>
</dbReference>
<feature type="compositionally biased region" description="Polar residues" evidence="1">
    <location>
        <begin position="1"/>
        <end position="14"/>
    </location>
</feature>
<proteinExistence type="predicted"/>
<feature type="compositionally biased region" description="Basic residues" evidence="1">
    <location>
        <begin position="48"/>
        <end position="58"/>
    </location>
</feature>
<protein>
    <submittedName>
        <fullName evidence="2">Uncharacterized protein</fullName>
    </submittedName>
</protein>
<evidence type="ECO:0000313" key="2">
    <source>
        <dbReference type="EMBL" id="CCM02762.1"/>
    </source>
</evidence>
<feature type="compositionally biased region" description="Basic residues" evidence="1">
    <location>
        <begin position="97"/>
        <end position="110"/>
    </location>
</feature>
<feature type="compositionally biased region" description="Basic and acidic residues" evidence="1">
    <location>
        <begin position="60"/>
        <end position="75"/>
    </location>
</feature>
<evidence type="ECO:0000313" key="3">
    <source>
        <dbReference type="Proteomes" id="UP000006352"/>
    </source>
</evidence>
<dbReference type="GeneID" id="24097673"/>
<sequence>MAPPSASRTHTTPVAPSADAPADPNSQPDTQLSVVPSYTDQSAVLKAVRAHAHGRQRTMRAVELERKQQEREQKKQWRTALRESAAGADSADACPKRTSKSGRVSGRKMGARGIGLETAEAERSPRDDGLEELTEDDSESSSDEDLGPVQAREVALADLIKPAKIRRRGAGDFELIPSLPSVVVLDELSPIAYEMDEAWQHITADEINEKVVPSYAQVAASAI</sequence>
<feature type="compositionally biased region" description="Low complexity" evidence="1">
    <location>
        <begin position="15"/>
        <end position="29"/>
    </location>
</feature>
<accession>J4HWS3</accession>
<organism evidence="2 3">
    <name type="scientific">Fibroporia radiculosa</name>
    <dbReference type="NCBI Taxonomy" id="599839"/>
    <lineage>
        <taxon>Eukaryota</taxon>
        <taxon>Fungi</taxon>
        <taxon>Dikarya</taxon>
        <taxon>Basidiomycota</taxon>
        <taxon>Agaricomycotina</taxon>
        <taxon>Agaricomycetes</taxon>
        <taxon>Polyporales</taxon>
        <taxon>Fibroporiaceae</taxon>
        <taxon>Fibroporia</taxon>
    </lineage>
</organism>
<gene>
    <name evidence="2" type="ORF">FIBRA_04870</name>
</gene>
<reference evidence="2 3" key="1">
    <citation type="journal article" date="2012" name="Appl. Environ. Microbiol.">
        <title>Short-read sequencing for genomic analysis of the brown rot fungus Fibroporia radiculosa.</title>
        <authorList>
            <person name="Tang J.D."/>
            <person name="Perkins A.D."/>
            <person name="Sonstegard T.S."/>
            <person name="Schroeder S.G."/>
            <person name="Burgess S.C."/>
            <person name="Diehl S.V."/>
        </authorList>
    </citation>
    <scope>NUCLEOTIDE SEQUENCE [LARGE SCALE GENOMIC DNA]</scope>
    <source>
        <strain evidence="2 3">TFFH 294</strain>
    </source>
</reference>
<name>J4HWS3_9APHY</name>
<dbReference type="AlphaFoldDB" id="J4HWS3"/>
<feature type="region of interest" description="Disordered" evidence="1">
    <location>
        <begin position="1"/>
        <end position="36"/>
    </location>
</feature>
<dbReference type="RefSeq" id="XP_012182045.1">
    <property type="nucleotide sequence ID" value="XM_012326655.1"/>
</dbReference>
<feature type="region of interest" description="Disordered" evidence="1">
    <location>
        <begin position="48"/>
        <end position="148"/>
    </location>
</feature>
<dbReference type="OrthoDB" id="3245714at2759"/>
<feature type="compositionally biased region" description="Acidic residues" evidence="1">
    <location>
        <begin position="129"/>
        <end position="146"/>
    </location>
</feature>
<dbReference type="EMBL" id="HE797091">
    <property type="protein sequence ID" value="CCM02762.1"/>
    <property type="molecule type" value="Genomic_DNA"/>
</dbReference>
<keyword evidence="3" id="KW-1185">Reference proteome</keyword>
<evidence type="ECO:0000256" key="1">
    <source>
        <dbReference type="SAM" id="MobiDB-lite"/>
    </source>
</evidence>